<dbReference type="Proteomes" id="UP000632849">
    <property type="component" value="Unassembled WGS sequence"/>
</dbReference>
<evidence type="ECO:0000256" key="2">
    <source>
        <dbReference type="ARBA" id="ARBA00006706"/>
    </source>
</evidence>
<comment type="cofactor">
    <cofactor evidence="1">
        <name>Mg(2+)</name>
        <dbReference type="ChEBI" id="CHEBI:18420"/>
    </cofactor>
</comment>
<dbReference type="PROSITE" id="PS00723">
    <property type="entry name" value="POLYPRENYL_SYNTHASE_1"/>
    <property type="match status" value="1"/>
</dbReference>
<dbReference type="InterPro" id="IPR000092">
    <property type="entry name" value="Polyprenyl_synt"/>
</dbReference>
<dbReference type="GO" id="GO:0004659">
    <property type="term" value="F:prenyltransferase activity"/>
    <property type="evidence" value="ECO:0007669"/>
    <property type="project" value="InterPro"/>
</dbReference>
<dbReference type="SUPFAM" id="SSF48576">
    <property type="entry name" value="Terpenoid synthases"/>
    <property type="match status" value="1"/>
</dbReference>
<evidence type="ECO:0000256" key="5">
    <source>
        <dbReference type="ARBA" id="ARBA00022842"/>
    </source>
</evidence>
<dbReference type="RefSeq" id="WP_190044941.1">
    <property type="nucleotide sequence ID" value="NZ_BNBE01000004.1"/>
</dbReference>
<name>A0A919ET35_STRFL</name>
<keyword evidence="8" id="KW-1185">Reference proteome</keyword>
<keyword evidence="5" id="KW-0460">Magnesium</keyword>
<sequence length="392" mass="40357">MRILDPRSIDRDVPAALDHVIDDLLGRRLAEARVVEGTFAADIAGRVAAFAAGGGRRRSQLLWWSLRAAGGGADEAGAALRVAAAVELVQTCALIHDDVMDGSRLRRGSPSVHVALDRQYGADGPDRPLGGFGGSGAVLAGDLALAWADDAFAEALLTTPHSAGLGARWRAMRTEMVAGQYLDLQTQVTGSRSAGRAMRTAVLKTARYSAVHPLLLGALLAGAGERTLRGLGRAGLCAGIAFQLRNDLQGVFGDPRRTGKPALEDLRTGKATYLVAVARTLCVRAGDAEGLRLLDSVVGSPSATERELCRVADLLESCGARAHVAGRADRLCARAVRTLRQTELVPGPAGEVTRLLLDAGGGGAEARAGTAAGGGFSGAPSVRAVAASGAGR</sequence>
<evidence type="ECO:0000256" key="6">
    <source>
        <dbReference type="RuleBase" id="RU004466"/>
    </source>
</evidence>
<dbReference type="Gene3D" id="1.10.600.10">
    <property type="entry name" value="Farnesyl Diphosphate Synthase"/>
    <property type="match status" value="1"/>
</dbReference>
<evidence type="ECO:0000256" key="4">
    <source>
        <dbReference type="ARBA" id="ARBA00022723"/>
    </source>
</evidence>
<gene>
    <name evidence="7" type="ORF">GCM10017667_79500</name>
</gene>
<dbReference type="PANTHER" id="PTHR12001:SF85">
    <property type="entry name" value="SHORT CHAIN ISOPRENYL DIPHOSPHATE SYNTHASE"/>
    <property type="match status" value="1"/>
</dbReference>
<reference evidence="7" key="2">
    <citation type="submission" date="2020-09" db="EMBL/GenBank/DDBJ databases">
        <authorList>
            <person name="Sun Q."/>
            <person name="Ohkuma M."/>
        </authorList>
    </citation>
    <scope>NUCLEOTIDE SEQUENCE</scope>
    <source>
        <strain evidence="7">JCM 4122</strain>
    </source>
</reference>
<reference evidence="7" key="1">
    <citation type="journal article" date="2014" name="Int. J. Syst. Evol. Microbiol.">
        <title>Complete genome sequence of Corynebacterium casei LMG S-19264T (=DSM 44701T), isolated from a smear-ripened cheese.</title>
        <authorList>
            <consortium name="US DOE Joint Genome Institute (JGI-PGF)"/>
            <person name="Walter F."/>
            <person name="Albersmeier A."/>
            <person name="Kalinowski J."/>
            <person name="Ruckert C."/>
        </authorList>
    </citation>
    <scope>NUCLEOTIDE SEQUENCE</scope>
    <source>
        <strain evidence="7">JCM 4122</strain>
    </source>
</reference>
<dbReference type="EMBL" id="BNBE01000004">
    <property type="protein sequence ID" value="GHG29892.1"/>
    <property type="molecule type" value="Genomic_DNA"/>
</dbReference>
<evidence type="ECO:0000313" key="7">
    <source>
        <dbReference type="EMBL" id="GHG29892.1"/>
    </source>
</evidence>
<keyword evidence="3 6" id="KW-0808">Transferase</keyword>
<dbReference type="GO" id="GO:0046872">
    <property type="term" value="F:metal ion binding"/>
    <property type="evidence" value="ECO:0007669"/>
    <property type="project" value="UniProtKB-KW"/>
</dbReference>
<dbReference type="SFLD" id="SFLDS00005">
    <property type="entry name" value="Isoprenoid_Synthase_Type_I"/>
    <property type="match status" value="1"/>
</dbReference>
<proteinExistence type="inferred from homology"/>
<evidence type="ECO:0000256" key="1">
    <source>
        <dbReference type="ARBA" id="ARBA00001946"/>
    </source>
</evidence>
<keyword evidence="4" id="KW-0479">Metal-binding</keyword>
<protein>
    <submittedName>
        <fullName evidence="7">Geranylgeranyl pyrophosphate synthase</fullName>
    </submittedName>
</protein>
<dbReference type="InterPro" id="IPR008949">
    <property type="entry name" value="Isoprenoid_synthase_dom_sf"/>
</dbReference>
<accession>A0A919ET35</accession>
<evidence type="ECO:0000313" key="8">
    <source>
        <dbReference type="Proteomes" id="UP000632849"/>
    </source>
</evidence>
<dbReference type="InterPro" id="IPR033749">
    <property type="entry name" value="Polyprenyl_synt_CS"/>
</dbReference>
<organism evidence="7 8">
    <name type="scientific">Streptomyces filamentosus</name>
    <name type="common">Streptomyces roseosporus</name>
    <dbReference type="NCBI Taxonomy" id="67294"/>
    <lineage>
        <taxon>Bacteria</taxon>
        <taxon>Bacillati</taxon>
        <taxon>Actinomycetota</taxon>
        <taxon>Actinomycetes</taxon>
        <taxon>Kitasatosporales</taxon>
        <taxon>Streptomycetaceae</taxon>
        <taxon>Streptomyces</taxon>
    </lineage>
</organism>
<comment type="caution">
    <text evidence="7">The sequence shown here is derived from an EMBL/GenBank/DDBJ whole genome shotgun (WGS) entry which is preliminary data.</text>
</comment>
<evidence type="ECO:0000256" key="3">
    <source>
        <dbReference type="ARBA" id="ARBA00022679"/>
    </source>
</evidence>
<dbReference type="AlphaFoldDB" id="A0A919ET35"/>
<dbReference type="PANTHER" id="PTHR12001">
    <property type="entry name" value="GERANYLGERANYL PYROPHOSPHATE SYNTHASE"/>
    <property type="match status" value="1"/>
</dbReference>
<comment type="similarity">
    <text evidence="2 6">Belongs to the FPP/GGPP synthase family.</text>
</comment>
<dbReference type="Pfam" id="PF00348">
    <property type="entry name" value="polyprenyl_synt"/>
    <property type="match status" value="1"/>
</dbReference>
<dbReference type="GO" id="GO:0008299">
    <property type="term" value="P:isoprenoid biosynthetic process"/>
    <property type="evidence" value="ECO:0007669"/>
    <property type="project" value="InterPro"/>
</dbReference>